<evidence type="ECO:0000313" key="2">
    <source>
        <dbReference type="Proteomes" id="UP000005239"/>
    </source>
</evidence>
<accession>A0A2A6C962</accession>
<dbReference type="EnsemblMetazoa" id="PPA18272.1">
    <property type="protein sequence ID" value="PPA18272.1"/>
    <property type="gene ID" value="WBGene00107826"/>
</dbReference>
<evidence type="ECO:0000313" key="1">
    <source>
        <dbReference type="EnsemblMetazoa" id="PPA18272.1"/>
    </source>
</evidence>
<dbReference type="Proteomes" id="UP000005239">
    <property type="component" value="Unassembled WGS sequence"/>
</dbReference>
<organism evidence="1 2">
    <name type="scientific">Pristionchus pacificus</name>
    <name type="common">Parasitic nematode worm</name>
    <dbReference type="NCBI Taxonomy" id="54126"/>
    <lineage>
        <taxon>Eukaryota</taxon>
        <taxon>Metazoa</taxon>
        <taxon>Ecdysozoa</taxon>
        <taxon>Nematoda</taxon>
        <taxon>Chromadorea</taxon>
        <taxon>Rhabditida</taxon>
        <taxon>Rhabditina</taxon>
        <taxon>Diplogasteromorpha</taxon>
        <taxon>Diplogasteroidea</taxon>
        <taxon>Neodiplogasteridae</taxon>
        <taxon>Pristionchus</taxon>
    </lineage>
</organism>
<protein>
    <submittedName>
        <fullName evidence="1">Uncharacterized protein</fullName>
    </submittedName>
</protein>
<dbReference type="AlphaFoldDB" id="A0A2A6C962"/>
<gene>
    <name evidence="1" type="primary">WBGene00107826</name>
</gene>
<keyword evidence="2" id="KW-1185">Reference proteome</keyword>
<reference evidence="1" key="2">
    <citation type="submission" date="2022-06" db="UniProtKB">
        <authorList>
            <consortium name="EnsemblMetazoa"/>
        </authorList>
    </citation>
    <scope>IDENTIFICATION</scope>
    <source>
        <strain evidence="1">PS312</strain>
    </source>
</reference>
<accession>A0A8R1UDT2</accession>
<reference evidence="2" key="1">
    <citation type="journal article" date="2008" name="Nat. Genet.">
        <title>The Pristionchus pacificus genome provides a unique perspective on nematode lifestyle and parasitism.</title>
        <authorList>
            <person name="Dieterich C."/>
            <person name="Clifton S.W."/>
            <person name="Schuster L.N."/>
            <person name="Chinwalla A."/>
            <person name="Delehaunty K."/>
            <person name="Dinkelacker I."/>
            <person name="Fulton L."/>
            <person name="Fulton R."/>
            <person name="Godfrey J."/>
            <person name="Minx P."/>
            <person name="Mitreva M."/>
            <person name="Roeseler W."/>
            <person name="Tian H."/>
            <person name="Witte H."/>
            <person name="Yang S.P."/>
            <person name="Wilson R.K."/>
            <person name="Sommer R.J."/>
        </authorList>
    </citation>
    <scope>NUCLEOTIDE SEQUENCE [LARGE SCALE GENOMIC DNA]</scope>
    <source>
        <strain evidence="2">PS312</strain>
    </source>
</reference>
<proteinExistence type="predicted"/>
<sequence length="154" mass="18695">MVNANELFKQFFIAIYHHYFTCSKESRIGPSNISDQEKAILEAYFLRFSKDMARSFTHFESSLRIRQIISGIAYFRLEFIPTYLELFPTKMMMNIYELMVRFRMKECSWVEKLQQIKLDMIPDEYGPPGHFWWRKTFEIPEIYLEPADEFRLED</sequence>
<name>A0A2A6C962_PRIPA</name>